<keyword evidence="2" id="KW-0732">Signal</keyword>
<feature type="compositionally biased region" description="Pro residues" evidence="1">
    <location>
        <begin position="265"/>
        <end position="279"/>
    </location>
</feature>
<protein>
    <submittedName>
        <fullName evidence="3">CAP domain-containing protein</fullName>
    </submittedName>
</protein>
<reference evidence="4" key="1">
    <citation type="submission" date="2018-09" db="EMBL/GenBank/DDBJ databases">
        <title>Complete genome sequence of Streptococcus sp. KCOM 2890 (=JS71).</title>
        <authorList>
            <person name="Kook J.-K."/>
            <person name="Park S.-N."/>
            <person name="Lim Y.K."/>
        </authorList>
    </citation>
    <scope>NUCLEOTIDE SEQUENCE [LARGE SCALE GENOMIC DNA]</scope>
    <source>
        <strain evidence="4">JS71</strain>
    </source>
</reference>
<gene>
    <name evidence="3" type="ORF">D7D50_07635</name>
</gene>
<feature type="chain" id="PRO_5045469491" evidence="2">
    <location>
        <begin position="24"/>
        <end position="619"/>
    </location>
</feature>
<feature type="compositionally biased region" description="Pro residues" evidence="1">
    <location>
        <begin position="206"/>
        <end position="222"/>
    </location>
</feature>
<dbReference type="Proteomes" id="UP000277293">
    <property type="component" value="Chromosome"/>
</dbReference>
<dbReference type="EMBL" id="CP032620">
    <property type="protein sequence ID" value="AYF94466.1"/>
    <property type="molecule type" value="Genomic_DNA"/>
</dbReference>
<evidence type="ECO:0000313" key="4">
    <source>
        <dbReference type="Proteomes" id="UP000277293"/>
    </source>
</evidence>
<evidence type="ECO:0000256" key="1">
    <source>
        <dbReference type="SAM" id="MobiDB-lite"/>
    </source>
</evidence>
<keyword evidence="4" id="KW-1185">Reference proteome</keyword>
<sequence>MYKKYRYVTRAILASAVAVPVFAASNVQAESYSWNTSRYAYSYYTPSYSNYGYNNYNYNYGYNNYDYYYGYNNYNYGNYGYNYGNYGYNYGNYGYNYGNYGYNYGYNNWNNYYGYNNLTRDENYIYWNGNHYYRMSDGTYRIYRNGQWQPLTNRNNSRNNLANDPHYLYENGYHYYLLENGDYYYYENGKWVFVKNSSETENPVTPDTPTPTPNPTPTPEEPNPTDKPDQPVEPSEPATPEDTGNLVFPENPPFVGADGEFDPFTPTPENPADPKPEVPVQPELPGNDGLVTTDQPSENQIPPYVEKPAEGLEHLPWAPNGRVPKLVYPPGKPGSAALRSDKNYYFDGTTHYYYVPSDTEATGYSAYWKWIDGKWKLQGMTDPTDPAIDPKFHEDAKDDEYAYSDRDSSVKLYSTNVVETVKAGQPLPFKNVEEFKDYVIKKMNPKFIDNAGWDAKVEWEIEDLELFEQSKENPWAKDYVLIANLKSGVDEKEYKDVEFGYVKFVFRVEATDDTNYISLDKAKEAFAKINELRKAQGLKELTWSDDVYNNLALPKANQISRQYDSTGFVARREENPATVATKWFNSGLRELLLDPNATEGAVAAVVNGDGYYYWAYNYK</sequence>
<proteinExistence type="predicted"/>
<evidence type="ECO:0000256" key="2">
    <source>
        <dbReference type="SAM" id="SignalP"/>
    </source>
</evidence>
<feature type="region of interest" description="Disordered" evidence="1">
    <location>
        <begin position="199"/>
        <end position="287"/>
    </location>
</feature>
<accession>A0ABN5PY35</accession>
<organism evidence="3 4">
    <name type="scientific">Streptococcus koreensis</name>
    <dbReference type="NCBI Taxonomy" id="2382163"/>
    <lineage>
        <taxon>Bacteria</taxon>
        <taxon>Bacillati</taxon>
        <taxon>Bacillota</taxon>
        <taxon>Bacilli</taxon>
        <taxon>Lactobacillales</taxon>
        <taxon>Streptococcaceae</taxon>
        <taxon>Streptococcus</taxon>
    </lineage>
</organism>
<dbReference type="SUPFAM" id="SSF55797">
    <property type="entry name" value="PR-1-like"/>
    <property type="match status" value="1"/>
</dbReference>
<feature type="signal peptide" evidence="2">
    <location>
        <begin position="1"/>
        <end position="23"/>
    </location>
</feature>
<dbReference type="RefSeq" id="WP_120701899.1">
    <property type="nucleotide sequence ID" value="NZ_CP032620.1"/>
</dbReference>
<evidence type="ECO:0000313" key="3">
    <source>
        <dbReference type="EMBL" id="AYF94466.1"/>
    </source>
</evidence>
<name>A0ABN5PY35_9STRE</name>
<dbReference type="InterPro" id="IPR035940">
    <property type="entry name" value="CAP_sf"/>
</dbReference>